<evidence type="ECO:0000259" key="1">
    <source>
        <dbReference type="Pfam" id="PF01050"/>
    </source>
</evidence>
<dbReference type="GO" id="GO:0005976">
    <property type="term" value="P:polysaccharide metabolic process"/>
    <property type="evidence" value="ECO:0007669"/>
    <property type="project" value="InterPro"/>
</dbReference>
<organism evidence="2 3">
    <name type="scientific">Symplocastrum torsivum CPER-KK1</name>
    <dbReference type="NCBI Taxonomy" id="450513"/>
    <lineage>
        <taxon>Bacteria</taxon>
        <taxon>Bacillati</taxon>
        <taxon>Cyanobacteriota</taxon>
        <taxon>Cyanophyceae</taxon>
        <taxon>Oscillatoriophycideae</taxon>
        <taxon>Oscillatoriales</taxon>
        <taxon>Microcoleaceae</taxon>
        <taxon>Symplocastrum</taxon>
    </lineage>
</organism>
<dbReference type="EMBL" id="JAHHIF010000005">
    <property type="protein sequence ID" value="MBW4543823.1"/>
    <property type="molecule type" value="Genomic_DNA"/>
</dbReference>
<dbReference type="InterPro" id="IPR051161">
    <property type="entry name" value="Mannose-6P_isomerase_type2"/>
</dbReference>
<evidence type="ECO:0000313" key="2">
    <source>
        <dbReference type="EMBL" id="MBW4543823.1"/>
    </source>
</evidence>
<reference evidence="2" key="2">
    <citation type="journal article" date="2022" name="Microbiol. Resour. Announc.">
        <title>Metagenome Sequencing to Explore Phylogenomics of Terrestrial Cyanobacteria.</title>
        <authorList>
            <person name="Ward R.D."/>
            <person name="Stajich J.E."/>
            <person name="Johansen J.R."/>
            <person name="Huntemann M."/>
            <person name="Clum A."/>
            <person name="Foster B."/>
            <person name="Foster B."/>
            <person name="Roux S."/>
            <person name="Palaniappan K."/>
            <person name="Varghese N."/>
            <person name="Mukherjee S."/>
            <person name="Reddy T.B.K."/>
            <person name="Daum C."/>
            <person name="Copeland A."/>
            <person name="Chen I.A."/>
            <person name="Ivanova N.N."/>
            <person name="Kyrpides N.C."/>
            <person name="Shapiro N."/>
            <person name="Eloe-Fadrosh E.A."/>
            <person name="Pietrasiak N."/>
        </authorList>
    </citation>
    <scope>NUCLEOTIDE SEQUENCE</scope>
    <source>
        <strain evidence="2">CPER-KK1</strain>
    </source>
</reference>
<proteinExistence type="predicted"/>
<dbReference type="InterPro" id="IPR001538">
    <property type="entry name" value="Man6P_isomerase-2_C"/>
</dbReference>
<accession>A0A951U832</accession>
<dbReference type="Pfam" id="PF01050">
    <property type="entry name" value="MannoseP_isomer"/>
    <property type="match status" value="1"/>
</dbReference>
<feature type="domain" description="Mannose-6-phosphate isomerase type II C-terminal" evidence="1">
    <location>
        <begin position="27"/>
        <end position="132"/>
    </location>
</feature>
<name>A0A951U832_9CYAN</name>
<reference evidence="2" key="1">
    <citation type="submission" date="2021-05" db="EMBL/GenBank/DDBJ databases">
        <authorList>
            <person name="Pietrasiak N."/>
            <person name="Ward R."/>
            <person name="Stajich J.E."/>
            <person name="Kurbessoian T."/>
        </authorList>
    </citation>
    <scope>NUCLEOTIDE SEQUENCE</scope>
    <source>
        <strain evidence="2">CPER-KK1</strain>
    </source>
</reference>
<dbReference type="PANTHER" id="PTHR46390">
    <property type="entry name" value="MANNOSE-1-PHOSPHATE GUANYLYLTRANSFERASE"/>
    <property type="match status" value="1"/>
</dbReference>
<dbReference type="CDD" id="cd02213">
    <property type="entry name" value="cupin_PMI_typeII_C"/>
    <property type="match status" value="1"/>
</dbReference>
<gene>
    <name evidence="2" type="ORF">KME25_05165</name>
</gene>
<dbReference type="InterPro" id="IPR011051">
    <property type="entry name" value="RmlC_Cupin_sf"/>
</dbReference>
<dbReference type="SUPFAM" id="SSF51182">
    <property type="entry name" value="RmlC-like cupins"/>
    <property type="match status" value="1"/>
</dbReference>
<dbReference type="Gene3D" id="2.60.120.10">
    <property type="entry name" value="Jelly Rolls"/>
    <property type="match status" value="1"/>
</dbReference>
<comment type="caution">
    <text evidence="2">The sequence shown here is derived from an EMBL/GenBank/DDBJ whole genome shotgun (WGS) entry which is preliminary data.</text>
</comment>
<dbReference type="AlphaFoldDB" id="A0A951U832"/>
<dbReference type="Proteomes" id="UP000753908">
    <property type="component" value="Unassembled WGS sequence"/>
</dbReference>
<evidence type="ECO:0000313" key="3">
    <source>
        <dbReference type="Proteomes" id="UP000753908"/>
    </source>
</evidence>
<dbReference type="PANTHER" id="PTHR46390:SF1">
    <property type="entry name" value="MANNOSE-1-PHOSPHATE GUANYLYLTRANSFERASE"/>
    <property type="match status" value="1"/>
</dbReference>
<protein>
    <submittedName>
        <fullName evidence="2">Cupin domain-containing protein</fullName>
    </submittedName>
</protein>
<dbReference type="GO" id="GO:0004475">
    <property type="term" value="F:mannose-1-phosphate guanylyltransferase (GTP) activity"/>
    <property type="evidence" value="ECO:0007669"/>
    <property type="project" value="TreeGrafter"/>
</dbReference>
<dbReference type="GO" id="GO:0009298">
    <property type="term" value="P:GDP-mannose biosynthetic process"/>
    <property type="evidence" value="ECO:0007669"/>
    <property type="project" value="TreeGrafter"/>
</dbReference>
<dbReference type="InterPro" id="IPR014710">
    <property type="entry name" value="RmlC-like_jellyroll"/>
</dbReference>
<sequence>MVQSQEVSQVPALSLPASLSADSVAATELRPWGSFTVLEEGRGYKIKRIEVKPGHRLSLQMHYHRSEHWIVVCGTAKVTCGDKEVVVHSNQSTYVPQGHTHRLENPGVIPLILIEVQNGEYLGEDDIVRFEDDYARSKPEGK</sequence>
<dbReference type="FunFam" id="2.60.120.10:FF:000032">
    <property type="entry name" value="Mannose-1-phosphate guanylyltransferase/mannose-6-phosphate isomerase"/>
    <property type="match status" value="1"/>
</dbReference>